<dbReference type="InterPro" id="IPR011051">
    <property type="entry name" value="RmlC_Cupin_sf"/>
</dbReference>
<keyword evidence="2" id="KW-0238">DNA-binding</keyword>
<dbReference type="InterPro" id="IPR018062">
    <property type="entry name" value="HTH_AraC-typ_CS"/>
</dbReference>
<keyword evidence="3" id="KW-0804">Transcription</keyword>
<dbReference type="EMBL" id="CP036432">
    <property type="protein sequence ID" value="QDV86223.1"/>
    <property type="molecule type" value="Genomic_DNA"/>
</dbReference>
<sequence length="293" mass="33029">MKPSYEKLVPSSGESFRCFDRSALRSPVKWHRHPEVELTYIAKGSGSRIVGDHIGSYGDHDLVLSGSQLPHTWASDEYRGQPYDRHAAIVLQFHPDFLGPDFFSCVEMEVIARLLERAKRGLWFPDDVAVEVGRRMEALITAVGPSRLIGLLSILDRLSRCNAAKTLASEHYRYLAVGVANDAMETRIQTICDHIAGNLSDPDLSHHELADLADMNPSAFSRFFKQSTGRTVSAYINELRIGLACRLLCDSNAAVVSICHQAGFSNLSNFNRRFRQLRQMTPREYRTRFRTSI</sequence>
<protein>
    <submittedName>
        <fullName evidence="5">HTH-type transcriptional activator Btr</fullName>
    </submittedName>
</protein>
<keyword evidence="1" id="KW-0805">Transcription regulation</keyword>
<dbReference type="Proteomes" id="UP000318081">
    <property type="component" value="Chromosome"/>
</dbReference>
<proteinExistence type="predicted"/>
<gene>
    <name evidence="5" type="primary">btr_5</name>
    <name evidence="5" type="ORF">TBK1r_52410</name>
</gene>
<dbReference type="PROSITE" id="PS00041">
    <property type="entry name" value="HTH_ARAC_FAMILY_1"/>
    <property type="match status" value="1"/>
</dbReference>
<evidence type="ECO:0000259" key="4">
    <source>
        <dbReference type="PROSITE" id="PS01124"/>
    </source>
</evidence>
<accession>A0ABX5XW17</accession>
<reference evidence="5 6" key="1">
    <citation type="submission" date="2019-02" db="EMBL/GenBank/DDBJ databases">
        <title>Deep-cultivation of Planctomycetes and their phenomic and genomic characterization uncovers novel biology.</title>
        <authorList>
            <person name="Wiegand S."/>
            <person name="Jogler M."/>
            <person name="Boedeker C."/>
            <person name="Pinto D."/>
            <person name="Vollmers J."/>
            <person name="Rivas-Marin E."/>
            <person name="Kohn T."/>
            <person name="Peeters S.H."/>
            <person name="Heuer A."/>
            <person name="Rast P."/>
            <person name="Oberbeckmann S."/>
            <person name="Bunk B."/>
            <person name="Jeske O."/>
            <person name="Meyerdierks A."/>
            <person name="Storesund J.E."/>
            <person name="Kallscheuer N."/>
            <person name="Luecker S."/>
            <person name="Lage O.M."/>
            <person name="Pohl T."/>
            <person name="Merkel B.J."/>
            <person name="Hornburger P."/>
            <person name="Mueller R.-W."/>
            <person name="Bruemmer F."/>
            <person name="Labrenz M."/>
            <person name="Spormann A.M."/>
            <person name="Op den Camp H."/>
            <person name="Overmann J."/>
            <person name="Amann R."/>
            <person name="Jetten M.S.M."/>
            <person name="Mascher T."/>
            <person name="Medema M.H."/>
            <person name="Devos D.P."/>
            <person name="Kaster A.-K."/>
            <person name="Ovreas L."/>
            <person name="Rohde M."/>
            <person name="Galperin M.Y."/>
            <person name="Jogler C."/>
        </authorList>
    </citation>
    <scope>NUCLEOTIDE SEQUENCE [LARGE SCALE GENOMIC DNA]</scope>
    <source>
        <strain evidence="5 6">TBK1r</strain>
    </source>
</reference>
<evidence type="ECO:0000256" key="1">
    <source>
        <dbReference type="ARBA" id="ARBA00023015"/>
    </source>
</evidence>
<evidence type="ECO:0000313" key="6">
    <source>
        <dbReference type="Proteomes" id="UP000318081"/>
    </source>
</evidence>
<dbReference type="SUPFAM" id="SSF46689">
    <property type="entry name" value="Homeodomain-like"/>
    <property type="match status" value="2"/>
</dbReference>
<evidence type="ECO:0000256" key="3">
    <source>
        <dbReference type="ARBA" id="ARBA00023163"/>
    </source>
</evidence>
<feature type="domain" description="HTH araC/xylS-type" evidence="4">
    <location>
        <begin position="189"/>
        <end position="288"/>
    </location>
</feature>
<dbReference type="Gene3D" id="1.10.10.60">
    <property type="entry name" value="Homeodomain-like"/>
    <property type="match status" value="2"/>
</dbReference>
<organism evidence="5 6">
    <name type="scientific">Stieleria magnilauensis</name>
    <dbReference type="NCBI Taxonomy" id="2527963"/>
    <lineage>
        <taxon>Bacteria</taxon>
        <taxon>Pseudomonadati</taxon>
        <taxon>Planctomycetota</taxon>
        <taxon>Planctomycetia</taxon>
        <taxon>Pirellulales</taxon>
        <taxon>Pirellulaceae</taxon>
        <taxon>Stieleria</taxon>
    </lineage>
</organism>
<dbReference type="Pfam" id="PF12833">
    <property type="entry name" value="HTH_18"/>
    <property type="match status" value="1"/>
</dbReference>
<dbReference type="InterPro" id="IPR018060">
    <property type="entry name" value="HTH_AraC"/>
</dbReference>
<dbReference type="SUPFAM" id="SSF51182">
    <property type="entry name" value="RmlC-like cupins"/>
    <property type="match status" value="1"/>
</dbReference>
<evidence type="ECO:0000256" key="2">
    <source>
        <dbReference type="ARBA" id="ARBA00023125"/>
    </source>
</evidence>
<keyword evidence="6" id="KW-1185">Reference proteome</keyword>
<dbReference type="PANTHER" id="PTHR43280">
    <property type="entry name" value="ARAC-FAMILY TRANSCRIPTIONAL REGULATOR"/>
    <property type="match status" value="1"/>
</dbReference>
<name>A0ABX5XW17_9BACT</name>
<evidence type="ECO:0000313" key="5">
    <source>
        <dbReference type="EMBL" id="QDV86223.1"/>
    </source>
</evidence>
<dbReference type="SMART" id="SM00342">
    <property type="entry name" value="HTH_ARAC"/>
    <property type="match status" value="1"/>
</dbReference>
<dbReference type="PROSITE" id="PS01124">
    <property type="entry name" value="HTH_ARAC_FAMILY_2"/>
    <property type="match status" value="1"/>
</dbReference>
<dbReference type="PANTHER" id="PTHR43280:SF27">
    <property type="entry name" value="TRANSCRIPTIONAL REGULATOR MTLR"/>
    <property type="match status" value="1"/>
</dbReference>
<dbReference type="CDD" id="cd06976">
    <property type="entry name" value="cupin_MtlR-like_N"/>
    <property type="match status" value="1"/>
</dbReference>
<dbReference type="InterPro" id="IPR009057">
    <property type="entry name" value="Homeodomain-like_sf"/>
</dbReference>
<dbReference type="RefSeq" id="WP_145217050.1">
    <property type="nucleotide sequence ID" value="NZ_CP036432.1"/>
</dbReference>